<feature type="transmembrane region" description="Helical" evidence="1">
    <location>
        <begin position="21"/>
        <end position="40"/>
    </location>
</feature>
<organism evidence="2 3">
    <name type="scientific">Alkalicoccus daliensis</name>
    <dbReference type="NCBI Taxonomy" id="745820"/>
    <lineage>
        <taxon>Bacteria</taxon>
        <taxon>Bacillati</taxon>
        <taxon>Bacillota</taxon>
        <taxon>Bacilli</taxon>
        <taxon>Bacillales</taxon>
        <taxon>Bacillaceae</taxon>
        <taxon>Alkalicoccus</taxon>
    </lineage>
</organism>
<accession>A0A1H0DRE8</accession>
<evidence type="ECO:0000313" key="3">
    <source>
        <dbReference type="Proteomes" id="UP000198778"/>
    </source>
</evidence>
<dbReference type="PANTHER" id="PTHR34980">
    <property type="entry name" value="INNER MEMBRANE PROTEIN-RELATED-RELATED"/>
    <property type="match status" value="1"/>
</dbReference>
<dbReference type="RefSeq" id="WP_090841944.1">
    <property type="nucleotide sequence ID" value="NZ_FNIL01000003.1"/>
</dbReference>
<protein>
    <submittedName>
        <fullName evidence="2">Uncharacterized membrane protein YhaH, DUF805 family</fullName>
    </submittedName>
</protein>
<evidence type="ECO:0000313" key="2">
    <source>
        <dbReference type="EMBL" id="SDN72735.1"/>
    </source>
</evidence>
<keyword evidence="1" id="KW-1133">Transmembrane helix</keyword>
<dbReference type="GO" id="GO:0005886">
    <property type="term" value="C:plasma membrane"/>
    <property type="evidence" value="ECO:0007669"/>
    <property type="project" value="TreeGrafter"/>
</dbReference>
<sequence length="114" mass="13149">MQWYLKVIQNYANFQGRARRMEYWMFYLVNFLIVSALGILETFIGLPTIISGIYSLFVLIPSIAVAVRRMHDTGRSGLWVLIYLIPIIGWIIFIILALADSERSANKYGPSPKY</sequence>
<feature type="transmembrane region" description="Helical" evidence="1">
    <location>
        <begin position="78"/>
        <end position="99"/>
    </location>
</feature>
<name>A0A1H0DRE8_9BACI</name>
<dbReference type="STRING" id="745820.SAMN04488053_10357"/>
<reference evidence="3" key="1">
    <citation type="submission" date="2016-10" db="EMBL/GenBank/DDBJ databases">
        <authorList>
            <person name="Varghese N."/>
            <person name="Submissions S."/>
        </authorList>
    </citation>
    <scope>NUCLEOTIDE SEQUENCE [LARGE SCALE GENOMIC DNA]</scope>
    <source>
        <strain evidence="3">CGMCC 1.10369</strain>
    </source>
</reference>
<proteinExistence type="predicted"/>
<dbReference type="EMBL" id="FNIL01000003">
    <property type="protein sequence ID" value="SDN72735.1"/>
    <property type="molecule type" value="Genomic_DNA"/>
</dbReference>
<dbReference type="AlphaFoldDB" id="A0A1H0DRE8"/>
<keyword evidence="1" id="KW-0472">Membrane</keyword>
<evidence type="ECO:0000256" key="1">
    <source>
        <dbReference type="SAM" id="Phobius"/>
    </source>
</evidence>
<feature type="transmembrane region" description="Helical" evidence="1">
    <location>
        <begin position="46"/>
        <end position="66"/>
    </location>
</feature>
<dbReference type="InterPro" id="IPR008523">
    <property type="entry name" value="DUF805"/>
</dbReference>
<dbReference type="PANTHER" id="PTHR34980:SF2">
    <property type="entry name" value="INNER MEMBRANE PROTEIN YHAH-RELATED"/>
    <property type="match status" value="1"/>
</dbReference>
<dbReference type="Pfam" id="PF05656">
    <property type="entry name" value="DUF805"/>
    <property type="match status" value="1"/>
</dbReference>
<gene>
    <name evidence="2" type="ORF">SAMN04488053_10357</name>
</gene>
<dbReference type="OrthoDB" id="9812349at2"/>
<keyword evidence="1" id="KW-0812">Transmembrane</keyword>
<keyword evidence="3" id="KW-1185">Reference proteome</keyword>
<dbReference type="Proteomes" id="UP000198778">
    <property type="component" value="Unassembled WGS sequence"/>
</dbReference>